<reference evidence="7" key="1">
    <citation type="submission" date="2025-08" db="UniProtKB">
        <authorList>
            <consortium name="RefSeq"/>
        </authorList>
    </citation>
    <scope>IDENTIFICATION</scope>
    <source>
        <strain evidence="7">OHB3-1</strain>
    </source>
</reference>
<dbReference type="PROSITE" id="PS50405">
    <property type="entry name" value="GST_CTER"/>
    <property type="match status" value="1"/>
</dbReference>
<sequence length="226" mass="26222">MDDEVKLHGHWSSPFVYRVIWALSLKAIPYQYVEEDLANKSPLLLHYNPVHKQVPVLVHRGKPISESTVILEYIDETWPQNPLLPVDPLQRATVRFWIRLADDKGPVVWRMFCSGGEEHEKAKNESLEMLRNVEERCIGEENLLGLGGDKIGMLDLVYGVFGEWLEVMEQVMGHKLMEPHSFPRLHAWTRAFMEAPVIRDNRPDRERMVVAFKALRELLMKPTSSE</sequence>
<feature type="domain" description="GST C-terminal" evidence="5">
    <location>
        <begin position="87"/>
        <end position="212"/>
    </location>
</feature>
<dbReference type="InterPro" id="IPR004045">
    <property type="entry name" value="Glutathione_S-Trfase_N"/>
</dbReference>
<keyword evidence="3" id="KW-0963">Cytoplasm</keyword>
<dbReference type="GeneID" id="111024553"/>
<comment type="subcellular location">
    <subcellularLocation>
        <location evidence="3">Cytoplasm</location>
        <location evidence="3">Cytosol</location>
    </subcellularLocation>
</comment>
<dbReference type="Gene3D" id="3.40.30.10">
    <property type="entry name" value="Glutaredoxin"/>
    <property type="match status" value="1"/>
</dbReference>
<evidence type="ECO:0000256" key="3">
    <source>
        <dbReference type="RuleBase" id="RU369102"/>
    </source>
</evidence>
<keyword evidence="6" id="KW-1185">Reference proteome</keyword>
<dbReference type="GO" id="GO:0006749">
    <property type="term" value="P:glutathione metabolic process"/>
    <property type="evidence" value="ECO:0007669"/>
    <property type="project" value="InterPro"/>
</dbReference>
<accession>A0A6J1DVV9</accession>
<dbReference type="OrthoDB" id="4951845at2759"/>
<protein>
    <recommendedName>
        <fullName evidence="3">Glutathione S-transferase</fullName>
        <ecNumber evidence="3">2.5.1.18</ecNumber>
    </recommendedName>
</protein>
<keyword evidence="1 3" id="KW-0808">Transferase</keyword>
<dbReference type="InterPro" id="IPR040079">
    <property type="entry name" value="Glutathione_S-Trfase"/>
</dbReference>
<dbReference type="SFLD" id="SFLDS00019">
    <property type="entry name" value="Glutathione_Transferase_(cytos"/>
    <property type="match status" value="1"/>
</dbReference>
<comment type="catalytic activity">
    <reaction evidence="2 3">
        <text>RX + glutathione = an S-substituted glutathione + a halide anion + H(+)</text>
        <dbReference type="Rhea" id="RHEA:16437"/>
        <dbReference type="ChEBI" id="CHEBI:15378"/>
        <dbReference type="ChEBI" id="CHEBI:16042"/>
        <dbReference type="ChEBI" id="CHEBI:17792"/>
        <dbReference type="ChEBI" id="CHEBI:57925"/>
        <dbReference type="ChEBI" id="CHEBI:90779"/>
        <dbReference type="EC" id="2.5.1.18"/>
    </reaction>
</comment>
<evidence type="ECO:0000259" key="4">
    <source>
        <dbReference type="PROSITE" id="PS50404"/>
    </source>
</evidence>
<dbReference type="PROSITE" id="PS50404">
    <property type="entry name" value="GST_NTER"/>
    <property type="match status" value="1"/>
</dbReference>
<organism evidence="6 7">
    <name type="scientific">Momordica charantia</name>
    <name type="common">Bitter gourd</name>
    <name type="synonym">Balsam pear</name>
    <dbReference type="NCBI Taxonomy" id="3673"/>
    <lineage>
        <taxon>Eukaryota</taxon>
        <taxon>Viridiplantae</taxon>
        <taxon>Streptophyta</taxon>
        <taxon>Embryophyta</taxon>
        <taxon>Tracheophyta</taxon>
        <taxon>Spermatophyta</taxon>
        <taxon>Magnoliopsida</taxon>
        <taxon>eudicotyledons</taxon>
        <taxon>Gunneridae</taxon>
        <taxon>Pentapetalae</taxon>
        <taxon>rosids</taxon>
        <taxon>fabids</taxon>
        <taxon>Cucurbitales</taxon>
        <taxon>Cucurbitaceae</taxon>
        <taxon>Momordiceae</taxon>
        <taxon>Momordica</taxon>
    </lineage>
</organism>
<evidence type="ECO:0000259" key="5">
    <source>
        <dbReference type="PROSITE" id="PS50405"/>
    </source>
</evidence>
<evidence type="ECO:0000256" key="1">
    <source>
        <dbReference type="ARBA" id="ARBA00022679"/>
    </source>
</evidence>
<dbReference type="InterPro" id="IPR010987">
    <property type="entry name" value="Glutathione-S-Trfase_C-like"/>
</dbReference>
<dbReference type="Pfam" id="PF02798">
    <property type="entry name" value="GST_N"/>
    <property type="match status" value="1"/>
</dbReference>
<dbReference type="FunFam" id="3.40.30.10:FF:000014">
    <property type="entry name" value="Tau class glutathione S-transferase"/>
    <property type="match status" value="1"/>
</dbReference>
<comment type="function">
    <text evidence="3">Is involved in the conjugation of reduced glutathione to a wide number of exogenous and endogenous hydrophobic electrophiles.</text>
</comment>
<evidence type="ECO:0000313" key="7">
    <source>
        <dbReference type="RefSeq" id="XP_022157952.1"/>
    </source>
</evidence>
<name>A0A6J1DVV9_MOMCH</name>
<feature type="domain" description="GST N-terminal" evidence="4">
    <location>
        <begin position="3"/>
        <end position="82"/>
    </location>
</feature>
<dbReference type="Gene3D" id="1.20.1050.10">
    <property type="match status" value="1"/>
</dbReference>
<dbReference type="RefSeq" id="XP_022157952.1">
    <property type="nucleotide sequence ID" value="XM_022302260.1"/>
</dbReference>
<dbReference type="InterPro" id="IPR045074">
    <property type="entry name" value="GST_C_Tau"/>
</dbReference>
<gene>
    <name evidence="7" type="primary">LOC111024553</name>
</gene>
<dbReference type="PANTHER" id="PTHR11260:SF775">
    <property type="entry name" value="GLUTATHIONE S-TRANSFERASE U10"/>
    <property type="match status" value="1"/>
</dbReference>
<dbReference type="InterPro" id="IPR036249">
    <property type="entry name" value="Thioredoxin-like_sf"/>
</dbReference>
<dbReference type="Proteomes" id="UP000504603">
    <property type="component" value="Unplaced"/>
</dbReference>
<dbReference type="GO" id="GO:0004364">
    <property type="term" value="F:glutathione transferase activity"/>
    <property type="evidence" value="ECO:0007669"/>
    <property type="project" value="UniProtKB-UniRule"/>
</dbReference>
<dbReference type="AlphaFoldDB" id="A0A6J1DVV9"/>
<dbReference type="KEGG" id="mcha:111024553"/>
<dbReference type="CDD" id="cd03185">
    <property type="entry name" value="GST_C_Tau"/>
    <property type="match status" value="1"/>
</dbReference>
<comment type="similarity">
    <text evidence="3">Belongs to the GST superfamily.</text>
</comment>
<proteinExistence type="inferred from homology"/>
<dbReference type="SUPFAM" id="SSF47616">
    <property type="entry name" value="GST C-terminal domain-like"/>
    <property type="match status" value="1"/>
</dbReference>
<dbReference type="SUPFAM" id="SSF52833">
    <property type="entry name" value="Thioredoxin-like"/>
    <property type="match status" value="1"/>
</dbReference>
<dbReference type="InterPro" id="IPR045073">
    <property type="entry name" value="Omega/Tau-like"/>
</dbReference>
<dbReference type="SFLD" id="SFLDG00358">
    <property type="entry name" value="Main_(cytGST)"/>
    <property type="match status" value="1"/>
</dbReference>
<evidence type="ECO:0000313" key="6">
    <source>
        <dbReference type="Proteomes" id="UP000504603"/>
    </source>
</evidence>
<dbReference type="InterPro" id="IPR036282">
    <property type="entry name" value="Glutathione-S-Trfase_C_sf"/>
</dbReference>
<dbReference type="GO" id="GO:0005829">
    <property type="term" value="C:cytosol"/>
    <property type="evidence" value="ECO:0007669"/>
    <property type="project" value="UniProtKB-SubCell"/>
</dbReference>
<dbReference type="SFLD" id="SFLDG01152">
    <property type="entry name" value="Main.3:_Omega-_and_Tau-like"/>
    <property type="match status" value="1"/>
</dbReference>
<dbReference type="PANTHER" id="PTHR11260">
    <property type="entry name" value="GLUTATHIONE S-TRANSFERASE, GST, SUPERFAMILY, GST DOMAIN CONTAINING"/>
    <property type="match status" value="1"/>
</dbReference>
<dbReference type="CDD" id="cd03058">
    <property type="entry name" value="GST_N_Tau"/>
    <property type="match status" value="1"/>
</dbReference>
<evidence type="ECO:0000256" key="2">
    <source>
        <dbReference type="ARBA" id="ARBA00047960"/>
    </source>
</evidence>
<dbReference type="EC" id="2.5.1.18" evidence="3"/>